<evidence type="ECO:0000313" key="7">
    <source>
        <dbReference type="EMBL" id="MFC5506348.1"/>
    </source>
</evidence>
<evidence type="ECO:0000256" key="4">
    <source>
        <dbReference type="ARBA" id="ARBA00022840"/>
    </source>
</evidence>
<dbReference type="RefSeq" id="WP_377817188.1">
    <property type="nucleotide sequence ID" value="NZ_JBHSLU010000040.1"/>
</dbReference>
<accession>A0ABW0P3Q5</accession>
<dbReference type="PANTHER" id="PTHR43289:SF34">
    <property type="entry name" value="SERINE_THREONINE-PROTEIN KINASE YBDM-RELATED"/>
    <property type="match status" value="1"/>
</dbReference>
<feature type="compositionally biased region" description="Pro residues" evidence="5">
    <location>
        <begin position="349"/>
        <end position="359"/>
    </location>
</feature>
<keyword evidence="3 7" id="KW-0418">Kinase</keyword>
<dbReference type="Gene3D" id="1.10.510.10">
    <property type="entry name" value="Transferase(Phosphotransferase) domain 1"/>
    <property type="match status" value="1"/>
</dbReference>
<evidence type="ECO:0000313" key="8">
    <source>
        <dbReference type="Proteomes" id="UP001596060"/>
    </source>
</evidence>
<feature type="compositionally biased region" description="Low complexity" evidence="5">
    <location>
        <begin position="360"/>
        <end position="390"/>
    </location>
</feature>
<evidence type="ECO:0000256" key="5">
    <source>
        <dbReference type="SAM" id="MobiDB-lite"/>
    </source>
</evidence>
<dbReference type="PROSITE" id="PS00109">
    <property type="entry name" value="PROTEIN_KINASE_TYR"/>
    <property type="match status" value="1"/>
</dbReference>
<dbReference type="PROSITE" id="PS50011">
    <property type="entry name" value="PROTEIN_KINASE_DOM"/>
    <property type="match status" value="1"/>
</dbReference>
<evidence type="ECO:0000256" key="3">
    <source>
        <dbReference type="ARBA" id="ARBA00022777"/>
    </source>
</evidence>
<dbReference type="Pfam" id="PF00069">
    <property type="entry name" value="Pkinase"/>
    <property type="match status" value="1"/>
</dbReference>
<proteinExistence type="predicted"/>
<dbReference type="InterPro" id="IPR011009">
    <property type="entry name" value="Kinase-like_dom_sf"/>
</dbReference>
<reference evidence="8" key="1">
    <citation type="journal article" date="2019" name="Int. J. Syst. Evol. Microbiol.">
        <title>The Global Catalogue of Microorganisms (GCM) 10K type strain sequencing project: providing services to taxonomists for standard genome sequencing and annotation.</title>
        <authorList>
            <consortium name="The Broad Institute Genomics Platform"/>
            <consortium name="The Broad Institute Genome Sequencing Center for Infectious Disease"/>
            <person name="Wu L."/>
            <person name="Ma J."/>
        </authorList>
    </citation>
    <scope>NUCLEOTIDE SEQUENCE [LARGE SCALE GENOMIC DNA]</scope>
    <source>
        <strain evidence="8">CCUG 43117</strain>
    </source>
</reference>
<comment type="caution">
    <text evidence="7">The sequence shown here is derived from an EMBL/GenBank/DDBJ whole genome shotgun (WGS) entry which is preliminary data.</text>
</comment>
<keyword evidence="2" id="KW-0547">Nucleotide-binding</keyword>
<protein>
    <submittedName>
        <fullName evidence="7">Serine/threonine-protein kinase</fullName>
        <ecNumber evidence="7">2.7.11.1</ecNumber>
    </submittedName>
</protein>
<dbReference type="Proteomes" id="UP001596060">
    <property type="component" value="Unassembled WGS sequence"/>
</dbReference>
<feature type="compositionally biased region" description="Low complexity" evidence="5">
    <location>
        <begin position="398"/>
        <end position="409"/>
    </location>
</feature>
<dbReference type="Gene3D" id="3.30.200.20">
    <property type="entry name" value="Phosphorylase Kinase, domain 1"/>
    <property type="match status" value="1"/>
</dbReference>
<keyword evidence="8" id="KW-1185">Reference proteome</keyword>
<feature type="compositionally biased region" description="Pro residues" evidence="5">
    <location>
        <begin position="430"/>
        <end position="452"/>
    </location>
</feature>
<dbReference type="InterPro" id="IPR008266">
    <property type="entry name" value="Tyr_kinase_AS"/>
</dbReference>
<evidence type="ECO:0000259" key="6">
    <source>
        <dbReference type="PROSITE" id="PS50011"/>
    </source>
</evidence>
<sequence>MSDSERTVFAPRAGAVSVGTTLNGIYEVERLIAVGGMGEVYKGRAIQTGDAVAIKMIRPELARDEAALALFRREAAALHNLYNEAIVRYYVFTIDPGTQSPYLAMEFVDGQPLSERIKEVPLSVDEVDLLRRRIAPGLHAAHLLGIVHRDVSPDNIILPGGSIARAKIIDFGIARSSLLGEGTVIGSGFAGKYNYVSPEQLGLFGGDVTGRSDMYSFALVLAEALAGKPLDMGGSQVQILDKRRRLPDLSAIDARIRPLLARMLAPDPADRFADMSEVAAWQAQTTPAKAAGGGGGSSTRLVAGIAALALLAGGGFYGWTLLNDKPKPGGAPPPALTENRSEAAASAQPPAPPATPPANQPKVPELVEPPAVPSPAVATPSAPSPALATPANPPPALNEPASGAAAQRPPQAPAQPPTPQPNPQVAIQTPTPPPVSPPDPRLPQPTPEPVRPPAVTAAPRAPLERIQNYIATYQGGPCVFLWPTELTATRAVLEGFGNETAPFVAFDNAFKAAQGFEAQIHLRPITAAQCPMADFLRALGDNIDRTPRLQINAFNMKSGDVLSGTIDNDGGRNVAVVLIGDDGLVYNLGSYLRRDGRRATFNLKLESAGGGPRPQTVLTFVSAAPLPALSGPNPTPSTDFFASLKQDVARQGEPLGLGVRYFRID</sequence>
<dbReference type="CDD" id="cd14014">
    <property type="entry name" value="STKc_PknB_like"/>
    <property type="match status" value="1"/>
</dbReference>
<evidence type="ECO:0000256" key="1">
    <source>
        <dbReference type="ARBA" id="ARBA00022679"/>
    </source>
</evidence>
<gene>
    <name evidence="7" type="ORF">ACFPN9_13880</name>
</gene>
<dbReference type="GO" id="GO:0004674">
    <property type="term" value="F:protein serine/threonine kinase activity"/>
    <property type="evidence" value="ECO:0007669"/>
    <property type="project" value="UniProtKB-EC"/>
</dbReference>
<dbReference type="SUPFAM" id="SSF56112">
    <property type="entry name" value="Protein kinase-like (PK-like)"/>
    <property type="match status" value="1"/>
</dbReference>
<feature type="region of interest" description="Disordered" evidence="5">
    <location>
        <begin position="328"/>
        <end position="458"/>
    </location>
</feature>
<keyword evidence="1 7" id="KW-0808">Transferase</keyword>
<dbReference type="PRINTS" id="PR01217">
    <property type="entry name" value="PRICHEXTENSN"/>
</dbReference>
<feature type="domain" description="Protein kinase" evidence="6">
    <location>
        <begin position="26"/>
        <end position="285"/>
    </location>
</feature>
<organism evidence="7 8">
    <name type="scientific">Bosea massiliensis</name>
    <dbReference type="NCBI Taxonomy" id="151419"/>
    <lineage>
        <taxon>Bacteria</taxon>
        <taxon>Pseudomonadati</taxon>
        <taxon>Pseudomonadota</taxon>
        <taxon>Alphaproteobacteria</taxon>
        <taxon>Hyphomicrobiales</taxon>
        <taxon>Boseaceae</taxon>
        <taxon>Bosea</taxon>
    </lineage>
</organism>
<name>A0ABW0P3Q5_9HYPH</name>
<feature type="compositionally biased region" description="Pro residues" evidence="5">
    <location>
        <begin position="410"/>
        <end position="422"/>
    </location>
</feature>
<keyword evidence="4" id="KW-0067">ATP-binding</keyword>
<dbReference type="PANTHER" id="PTHR43289">
    <property type="entry name" value="MITOGEN-ACTIVATED PROTEIN KINASE KINASE KINASE 20-RELATED"/>
    <property type="match status" value="1"/>
</dbReference>
<evidence type="ECO:0000256" key="2">
    <source>
        <dbReference type="ARBA" id="ARBA00022741"/>
    </source>
</evidence>
<dbReference type="EMBL" id="JBHSLU010000040">
    <property type="protein sequence ID" value="MFC5506348.1"/>
    <property type="molecule type" value="Genomic_DNA"/>
</dbReference>
<dbReference type="InterPro" id="IPR000719">
    <property type="entry name" value="Prot_kinase_dom"/>
</dbReference>
<dbReference type="EC" id="2.7.11.1" evidence="7"/>